<dbReference type="EMBL" id="JAMXQS010000010">
    <property type="protein sequence ID" value="MCO6052121.1"/>
    <property type="molecule type" value="Genomic_DNA"/>
</dbReference>
<dbReference type="CDD" id="cd06342">
    <property type="entry name" value="PBP1_ABC_LIVBP-like"/>
    <property type="match status" value="1"/>
</dbReference>
<dbReference type="PANTHER" id="PTHR47151:SF2">
    <property type="entry name" value="AMINO ACID BINDING PROTEIN"/>
    <property type="match status" value="1"/>
</dbReference>
<reference evidence="5 6" key="1">
    <citation type="submission" date="2022-06" db="EMBL/GenBank/DDBJ databases">
        <title>Mesorhizobium sp. strain RP14 Genome sequencing and assembly.</title>
        <authorList>
            <person name="Kim I."/>
        </authorList>
    </citation>
    <scope>NUCLEOTIDE SEQUENCE [LARGE SCALE GENOMIC DNA]</scope>
    <source>
        <strain evidence="6">RP14(2022)</strain>
    </source>
</reference>
<name>A0ABT1CBC2_9HYPH</name>
<comment type="similarity">
    <text evidence="1">Belongs to the leucine-binding protein family.</text>
</comment>
<dbReference type="Proteomes" id="UP001205906">
    <property type="component" value="Unassembled WGS sequence"/>
</dbReference>
<dbReference type="RefSeq" id="WP_252822334.1">
    <property type="nucleotide sequence ID" value="NZ_JAMXQS010000010.1"/>
</dbReference>
<keyword evidence="2 3" id="KW-0732">Signal</keyword>
<sequence>MTRRKTRTLLLSLAGIAFSLAANSAAWAQELTVGVVAPLSGPNAILGRQVVDGARVAARERAKIAEADDACTAEGGRATAERLVAAKVRIVIGFLCTESIEAALPAFSQAGIPVITVGVRTDSLTERREKTGWNVFRLAPRADAERAAASEIIPRLWRDVPFAIVDDGTIYGRELAESVRAAAEQRALRPVFVDTYRPQLDNQIGLVGRLRRSGASAVFVGGDVEDVAIMARDAAQIGADLIFGGSETLRQPSEAAPLLAGTIMIGLPDPVSLAPQATLDALRDKGVIPDGYVLPAYAAMEIALQSQGVVAAIANGRFDTAQGSIAFDPKGDLATSPYRLFRFDGTKFEEIALP</sequence>
<evidence type="ECO:0000313" key="6">
    <source>
        <dbReference type="Proteomes" id="UP001205906"/>
    </source>
</evidence>
<evidence type="ECO:0000256" key="3">
    <source>
        <dbReference type="SAM" id="SignalP"/>
    </source>
</evidence>
<evidence type="ECO:0000259" key="4">
    <source>
        <dbReference type="Pfam" id="PF13458"/>
    </source>
</evidence>
<dbReference type="Pfam" id="PF13458">
    <property type="entry name" value="Peripla_BP_6"/>
    <property type="match status" value="1"/>
</dbReference>
<proteinExistence type="inferred from homology"/>
<gene>
    <name evidence="5" type="ORF">NGM99_20240</name>
</gene>
<dbReference type="PANTHER" id="PTHR47151">
    <property type="entry name" value="LEU/ILE/VAL-BINDING ABC TRANSPORTER SUBUNIT"/>
    <property type="match status" value="1"/>
</dbReference>
<feature type="domain" description="Leucine-binding protein" evidence="4">
    <location>
        <begin position="31"/>
        <end position="345"/>
    </location>
</feature>
<protein>
    <submittedName>
        <fullName evidence="5">Branched-chain amino acid ABC transporter substrate-binding protein</fullName>
    </submittedName>
</protein>
<dbReference type="SUPFAM" id="SSF53822">
    <property type="entry name" value="Periplasmic binding protein-like I"/>
    <property type="match status" value="1"/>
</dbReference>
<dbReference type="InterPro" id="IPR028082">
    <property type="entry name" value="Peripla_BP_I"/>
</dbReference>
<dbReference type="Gene3D" id="3.40.50.2300">
    <property type="match status" value="2"/>
</dbReference>
<evidence type="ECO:0000256" key="2">
    <source>
        <dbReference type="ARBA" id="ARBA00022729"/>
    </source>
</evidence>
<comment type="caution">
    <text evidence="5">The sequence shown here is derived from an EMBL/GenBank/DDBJ whole genome shotgun (WGS) entry which is preliminary data.</text>
</comment>
<accession>A0ABT1CBC2</accession>
<feature type="chain" id="PRO_5046900196" evidence="3">
    <location>
        <begin position="29"/>
        <end position="354"/>
    </location>
</feature>
<feature type="signal peptide" evidence="3">
    <location>
        <begin position="1"/>
        <end position="28"/>
    </location>
</feature>
<evidence type="ECO:0000256" key="1">
    <source>
        <dbReference type="ARBA" id="ARBA00010062"/>
    </source>
</evidence>
<keyword evidence="6" id="KW-1185">Reference proteome</keyword>
<evidence type="ECO:0000313" key="5">
    <source>
        <dbReference type="EMBL" id="MCO6052121.1"/>
    </source>
</evidence>
<organism evidence="5 6">
    <name type="scientific">Mesorhizobium liriopis</name>
    <dbReference type="NCBI Taxonomy" id="2953882"/>
    <lineage>
        <taxon>Bacteria</taxon>
        <taxon>Pseudomonadati</taxon>
        <taxon>Pseudomonadota</taxon>
        <taxon>Alphaproteobacteria</taxon>
        <taxon>Hyphomicrobiales</taxon>
        <taxon>Phyllobacteriaceae</taxon>
        <taxon>Mesorhizobium</taxon>
    </lineage>
</organism>
<dbReference type="InterPro" id="IPR028081">
    <property type="entry name" value="Leu-bd"/>
</dbReference>